<dbReference type="KEGG" id="gtr:GLOTRDRAFT_123226"/>
<dbReference type="Proteomes" id="UP000030669">
    <property type="component" value="Unassembled WGS sequence"/>
</dbReference>
<name>S7RFE3_GLOTA</name>
<dbReference type="InterPro" id="IPR036047">
    <property type="entry name" value="F-box-like_dom_sf"/>
</dbReference>
<evidence type="ECO:0000259" key="1">
    <source>
        <dbReference type="PROSITE" id="PS50181"/>
    </source>
</evidence>
<dbReference type="GeneID" id="19300934"/>
<dbReference type="SUPFAM" id="SSF81383">
    <property type="entry name" value="F-box domain"/>
    <property type="match status" value="1"/>
</dbReference>
<dbReference type="RefSeq" id="XP_007870231.1">
    <property type="nucleotide sequence ID" value="XM_007872040.1"/>
</dbReference>
<dbReference type="PROSITE" id="PS50181">
    <property type="entry name" value="FBOX"/>
    <property type="match status" value="1"/>
</dbReference>
<dbReference type="Pfam" id="PF00646">
    <property type="entry name" value="F-box"/>
    <property type="match status" value="1"/>
</dbReference>
<evidence type="ECO:0000313" key="2">
    <source>
        <dbReference type="EMBL" id="EPQ51229.1"/>
    </source>
</evidence>
<dbReference type="EMBL" id="KB469311">
    <property type="protein sequence ID" value="EPQ51229.1"/>
    <property type="molecule type" value="Genomic_DNA"/>
</dbReference>
<dbReference type="InterPro" id="IPR001810">
    <property type="entry name" value="F-box_dom"/>
</dbReference>
<evidence type="ECO:0000313" key="3">
    <source>
        <dbReference type="Proteomes" id="UP000030669"/>
    </source>
</evidence>
<dbReference type="OrthoDB" id="2688364at2759"/>
<dbReference type="AlphaFoldDB" id="S7RFE3"/>
<reference evidence="2 3" key="1">
    <citation type="journal article" date="2012" name="Science">
        <title>The Paleozoic origin of enzymatic lignin decomposition reconstructed from 31 fungal genomes.</title>
        <authorList>
            <person name="Floudas D."/>
            <person name="Binder M."/>
            <person name="Riley R."/>
            <person name="Barry K."/>
            <person name="Blanchette R.A."/>
            <person name="Henrissat B."/>
            <person name="Martinez A.T."/>
            <person name="Otillar R."/>
            <person name="Spatafora J.W."/>
            <person name="Yadav J.S."/>
            <person name="Aerts A."/>
            <person name="Benoit I."/>
            <person name="Boyd A."/>
            <person name="Carlson A."/>
            <person name="Copeland A."/>
            <person name="Coutinho P.M."/>
            <person name="de Vries R.P."/>
            <person name="Ferreira P."/>
            <person name="Findley K."/>
            <person name="Foster B."/>
            <person name="Gaskell J."/>
            <person name="Glotzer D."/>
            <person name="Gorecki P."/>
            <person name="Heitman J."/>
            <person name="Hesse C."/>
            <person name="Hori C."/>
            <person name="Igarashi K."/>
            <person name="Jurgens J.A."/>
            <person name="Kallen N."/>
            <person name="Kersten P."/>
            <person name="Kohler A."/>
            <person name="Kuees U."/>
            <person name="Kumar T.K.A."/>
            <person name="Kuo A."/>
            <person name="LaButti K."/>
            <person name="Larrondo L.F."/>
            <person name="Lindquist E."/>
            <person name="Ling A."/>
            <person name="Lombard V."/>
            <person name="Lucas S."/>
            <person name="Lundell T."/>
            <person name="Martin R."/>
            <person name="McLaughlin D.J."/>
            <person name="Morgenstern I."/>
            <person name="Morin E."/>
            <person name="Murat C."/>
            <person name="Nagy L.G."/>
            <person name="Nolan M."/>
            <person name="Ohm R.A."/>
            <person name="Patyshakuliyeva A."/>
            <person name="Rokas A."/>
            <person name="Ruiz-Duenas F.J."/>
            <person name="Sabat G."/>
            <person name="Salamov A."/>
            <person name="Samejima M."/>
            <person name="Schmutz J."/>
            <person name="Slot J.C."/>
            <person name="St John F."/>
            <person name="Stenlid J."/>
            <person name="Sun H."/>
            <person name="Sun S."/>
            <person name="Syed K."/>
            <person name="Tsang A."/>
            <person name="Wiebenga A."/>
            <person name="Young D."/>
            <person name="Pisabarro A."/>
            <person name="Eastwood D.C."/>
            <person name="Martin F."/>
            <person name="Cullen D."/>
            <person name="Grigoriev I.V."/>
            <person name="Hibbett D.S."/>
        </authorList>
    </citation>
    <scope>NUCLEOTIDE SEQUENCE [LARGE SCALE GENOMIC DNA]</scope>
    <source>
        <strain evidence="2 3">ATCC 11539</strain>
    </source>
</reference>
<keyword evidence="3" id="KW-1185">Reference proteome</keyword>
<organism evidence="2 3">
    <name type="scientific">Gloeophyllum trabeum (strain ATCC 11539 / FP-39264 / Madison 617)</name>
    <name type="common">Brown rot fungus</name>
    <dbReference type="NCBI Taxonomy" id="670483"/>
    <lineage>
        <taxon>Eukaryota</taxon>
        <taxon>Fungi</taxon>
        <taxon>Dikarya</taxon>
        <taxon>Basidiomycota</taxon>
        <taxon>Agaricomycotina</taxon>
        <taxon>Agaricomycetes</taxon>
        <taxon>Gloeophyllales</taxon>
        <taxon>Gloeophyllaceae</taxon>
        <taxon>Gloeophyllum</taxon>
    </lineage>
</organism>
<dbReference type="SMART" id="SM00256">
    <property type="entry name" value="FBOX"/>
    <property type="match status" value="1"/>
</dbReference>
<feature type="domain" description="F-box" evidence="1">
    <location>
        <begin position="3"/>
        <end position="49"/>
    </location>
</feature>
<protein>
    <recommendedName>
        <fullName evidence="1">F-box domain-containing protein</fullName>
    </recommendedName>
</protein>
<dbReference type="HOGENOM" id="CLU_598593_0_0_1"/>
<gene>
    <name evidence="2" type="ORF">GLOTRDRAFT_123226</name>
</gene>
<sequence length="453" mass="49910">MPCESLEQLVDDILIEILCGLPVRDILSIRQTSKRLSSVTRVRNVWHHKFCAEVLGHALSLDGSRYLSVPSSDLESRTRRALRLHKKWPAIESPKAVAFEAPAEHGAVRQVVLLPQAWQILTVHDHRVLCWQLRESNGSSLDVHHEGEYTFPPDDAPRLVRDAAGSDTVALGSLTRPKLPVVIFSIGQKPIFLERRVIQSLPGVMVGLWRHLLFYDTTTPETADETTGMEIIDWRGSAGGSVLCPRFHPQCGDFIDLQVFASHLLVVWEAAIAVFAMPEIPEEGQAVADPVKIYLFAEPVSRPIAFTTCSQGSVDTAVDPSKVAHSLTIIARPKHRPYGLVHSVLRPLPNDDSDFPFGLTRIPSRTERSCCALSCGSSGRGIWIDANSVLRCSPAPMMLPSSDIQYTVDWVPNPVWTLNTRVNPDSACMDFDEGMGLIVVGTGEGKISIIDLA</sequence>
<proteinExistence type="predicted"/>
<accession>S7RFE3</accession>
<dbReference type="Gene3D" id="1.20.1280.50">
    <property type="match status" value="1"/>
</dbReference>